<organism evidence="1 2">
    <name type="scientific">Paenibacillus oleatilyticus</name>
    <dbReference type="NCBI Taxonomy" id="2594886"/>
    <lineage>
        <taxon>Bacteria</taxon>
        <taxon>Bacillati</taxon>
        <taxon>Bacillota</taxon>
        <taxon>Bacilli</taxon>
        <taxon>Bacillales</taxon>
        <taxon>Paenibacillaceae</taxon>
        <taxon>Paenibacillus</taxon>
    </lineage>
</organism>
<name>A0ABV4UY67_9BACL</name>
<keyword evidence="2" id="KW-1185">Reference proteome</keyword>
<dbReference type="EMBL" id="JBHDLN010000003">
    <property type="protein sequence ID" value="MFB0842054.1"/>
    <property type="molecule type" value="Genomic_DNA"/>
</dbReference>
<sequence length="184" mass="20879">MGNDEKKEPMIFDIHVAEGSNYEVGKQRAITLKKNYPEDIAYYISPMEGQDYIAAGTAHKRMMLIDKICPGFVDEIQGFADEVGTEPEKMICYANSYHNSQHCCQIAVLPSNTSDGHFYSSGMGTLRSMIFDVSEKKVKVSFGPPDRNPWYEVDIDAPVGLKEIVCNYDDVDIDNPEQFWREMD</sequence>
<evidence type="ECO:0000313" key="2">
    <source>
        <dbReference type="Proteomes" id="UP001575622"/>
    </source>
</evidence>
<reference evidence="1 2" key="1">
    <citation type="submission" date="2024-09" db="EMBL/GenBank/DDBJ databases">
        <authorList>
            <person name="Makale K.P.P."/>
            <person name="Makhzoum A."/>
            <person name="Rantong G."/>
            <person name="Rahube T.O."/>
        </authorList>
    </citation>
    <scope>NUCLEOTIDE SEQUENCE [LARGE SCALE GENOMIC DNA]</scope>
    <source>
        <strain evidence="1 2">KM_D13</strain>
    </source>
</reference>
<comment type="caution">
    <text evidence="1">The sequence shown here is derived from an EMBL/GenBank/DDBJ whole genome shotgun (WGS) entry which is preliminary data.</text>
</comment>
<protein>
    <submittedName>
        <fullName evidence="1">Uncharacterized protein</fullName>
    </submittedName>
</protein>
<dbReference type="Proteomes" id="UP001575622">
    <property type="component" value="Unassembled WGS sequence"/>
</dbReference>
<evidence type="ECO:0000313" key="1">
    <source>
        <dbReference type="EMBL" id="MFB0842054.1"/>
    </source>
</evidence>
<dbReference type="RefSeq" id="WP_373950095.1">
    <property type="nucleotide sequence ID" value="NZ_JBHDLN010000003.1"/>
</dbReference>
<proteinExistence type="predicted"/>
<accession>A0ABV4UY67</accession>
<gene>
    <name evidence="1" type="ORF">ACEU3E_07725</name>
</gene>